<keyword evidence="4" id="KW-0808">Transferase</keyword>
<keyword evidence="5" id="KW-0547">Nucleotide-binding</keyword>
<keyword evidence="14" id="KW-1185">Reference proteome</keyword>
<evidence type="ECO:0000256" key="8">
    <source>
        <dbReference type="ARBA" id="ARBA00023012"/>
    </source>
</evidence>
<dbReference type="Gene3D" id="3.30.565.10">
    <property type="entry name" value="Histidine kinase-like ATPase, C-terminal domain"/>
    <property type="match status" value="1"/>
</dbReference>
<keyword evidence="6 13" id="KW-0418">Kinase</keyword>
<keyword evidence="3" id="KW-0597">Phosphoprotein</keyword>
<dbReference type="EC" id="2.7.13.3" evidence="2"/>
<dbReference type="InterPro" id="IPR050482">
    <property type="entry name" value="Sensor_HK_TwoCompSys"/>
</dbReference>
<dbReference type="EMBL" id="JAWQEV010000006">
    <property type="protein sequence ID" value="MDW4574312.1"/>
    <property type="molecule type" value="Genomic_DNA"/>
</dbReference>
<dbReference type="InterPro" id="IPR011712">
    <property type="entry name" value="Sig_transdc_His_kin_sub3_dim/P"/>
</dbReference>
<proteinExistence type="predicted"/>
<feature type="transmembrane region" description="Helical" evidence="10">
    <location>
        <begin position="94"/>
        <end position="110"/>
    </location>
</feature>
<dbReference type="RefSeq" id="WP_318354808.1">
    <property type="nucleotide sequence ID" value="NZ_JAWQEV010000006.1"/>
</dbReference>
<evidence type="ECO:0000259" key="12">
    <source>
        <dbReference type="Pfam" id="PF07730"/>
    </source>
</evidence>
<evidence type="ECO:0000313" key="13">
    <source>
        <dbReference type="EMBL" id="MDW4574312.1"/>
    </source>
</evidence>
<accession>A0ABU4H6G5</accession>
<evidence type="ECO:0000313" key="14">
    <source>
        <dbReference type="Proteomes" id="UP001283109"/>
    </source>
</evidence>
<dbReference type="Pfam" id="PF07730">
    <property type="entry name" value="HisKA_3"/>
    <property type="match status" value="1"/>
</dbReference>
<feature type="transmembrane region" description="Helical" evidence="10">
    <location>
        <begin position="71"/>
        <end position="88"/>
    </location>
</feature>
<feature type="region of interest" description="Disordered" evidence="9">
    <location>
        <begin position="262"/>
        <end position="295"/>
    </location>
</feature>
<dbReference type="PANTHER" id="PTHR24421">
    <property type="entry name" value="NITRATE/NITRITE SENSOR PROTEIN NARX-RELATED"/>
    <property type="match status" value="1"/>
</dbReference>
<feature type="domain" description="Histidine kinase/HSP90-like ATPase" evidence="11">
    <location>
        <begin position="318"/>
        <end position="405"/>
    </location>
</feature>
<keyword evidence="8" id="KW-0902">Two-component regulatory system</keyword>
<reference evidence="13 14" key="1">
    <citation type="submission" date="2023-11" db="EMBL/GenBank/DDBJ databases">
        <title>Draft genome sequence of Microbacterium arthrosphaerae JCM 30492.</title>
        <authorList>
            <person name="Zhang G."/>
            <person name="Ding Y."/>
        </authorList>
    </citation>
    <scope>NUCLEOTIDE SEQUENCE [LARGE SCALE GENOMIC DNA]</scope>
    <source>
        <strain evidence="13 14">JCM 30492</strain>
    </source>
</reference>
<dbReference type="PANTHER" id="PTHR24421:SF10">
    <property type="entry name" value="NITRATE_NITRITE SENSOR PROTEIN NARQ"/>
    <property type="match status" value="1"/>
</dbReference>
<evidence type="ECO:0000256" key="4">
    <source>
        <dbReference type="ARBA" id="ARBA00022679"/>
    </source>
</evidence>
<feature type="domain" description="Signal transduction histidine kinase subgroup 3 dimerisation and phosphoacceptor" evidence="12">
    <location>
        <begin position="176"/>
        <end position="241"/>
    </location>
</feature>
<dbReference type="Pfam" id="PF02518">
    <property type="entry name" value="HATPase_c"/>
    <property type="match status" value="1"/>
</dbReference>
<gene>
    <name evidence="13" type="ORF">R8Z58_16145</name>
</gene>
<evidence type="ECO:0000256" key="9">
    <source>
        <dbReference type="SAM" id="MobiDB-lite"/>
    </source>
</evidence>
<feature type="compositionally biased region" description="Low complexity" evidence="9">
    <location>
        <begin position="283"/>
        <end position="295"/>
    </location>
</feature>
<sequence>MTSPVRALWDAPAAVPGPPRRVWRDWALVVGIPALAVVEASVRPEVPARWLWAVVLALLAPTLLWRRSRPFTMLAIAFAVGTAVGVATAGDPQLYTTAYLLILLYAVFRWGSGRAMIAGGALVVIGMLLTFLTSVPEVADIIGGAAVAVTTSTLGLAVRWRRRARTRELDQVRLLEREQLARDLHDTVAHHVSAIAIQAQAGAAVAAADPGATIRVLHAIEAEASRTLREMRAMVGVLRATDAVVVPTPGLEEIRALATTDDAASEGLGAGSGATPGSRRGPEAVGPEAGSGPEAAGPAVTVRLCGDLDTVPPPVAAAVFRIAQEAVTNARRHARDATRITVGVDVDAVAVRLEVRDDGVAAASAPPAGYGLTGMRERAALLGGTCEARPATDGRGWVVTAMLPRAGWTT</sequence>
<keyword evidence="10" id="KW-0812">Transmembrane</keyword>
<dbReference type="Gene3D" id="1.20.5.1930">
    <property type="match status" value="1"/>
</dbReference>
<dbReference type="InterPro" id="IPR036890">
    <property type="entry name" value="HATPase_C_sf"/>
</dbReference>
<feature type="transmembrane region" description="Helical" evidence="10">
    <location>
        <begin position="117"/>
        <end position="135"/>
    </location>
</feature>
<organism evidence="13 14">
    <name type="scientific">Microbacterium arthrosphaerae</name>
    <dbReference type="NCBI Taxonomy" id="792652"/>
    <lineage>
        <taxon>Bacteria</taxon>
        <taxon>Bacillati</taxon>
        <taxon>Actinomycetota</taxon>
        <taxon>Actinomycetes</taxon>
        <taxon>Micrococcales</taxon>
        <taxon>Microbacteriaceae</taxon>
        <taxon>Microbacterium</taxon>
    </lineage>
</organism>
<dbReference type="CDD" id="cd16917">
    <property type="entry name" value="HATPase_UhpB-NarQ-NarX-like"/>
    <property type="match status" value="1"/>
</dbReference>
<comment type="catalytic activity">
    <reaction evidence="1">
        <text>ATP + protein L-histidine = ADP + protein N-phospho-L-histidine.</text>
        <dbReference type="EC" id="2.7.13.3"/>
    </reaction>
</comment>
<evidence type="ECO:0000256" key="1">
    <source>
        <dbReference type="ARBA" id="ARBA00000085"/>
    </source>
</evidence>
<evidence type="ECO:0000256" key="3">
    <source>
        <dbReference type="ARBA" id="ARBA00022553"/>
    </source>
</evidence>
<dbReference type="Proteomes" id="UP001283109">
    <property type="component" value="Unassembled WGS sequence"/>
</dbReference>
<keyword evidence="7" id="KW-0067">ATP-binding</keyword>
<comment type="caution">
    <text evidence="13">The sequence shown here is derived from an EMBL/GenBank/DDBJ whole genome shotgun (WGS) entry which is preliminary data.</text>
</comment>
<evidence type="ECO:0000259" key="11">
    <source>
        <dbReference type="Pfam" id="PF02518"/>
    </source>
</evidence>
<name>A0ABU4H6G5_9MICO</name>
<keyword evidence="10" id="KW-0472">Membrane</keyword>
<evidence type="ECO:0000256" key="2">
    <source>
        <dbReference type="ARBA" id="ARBA00012438"/>
    </source>
</evidence>
<evidence type="ECO:0000256" key="10">
    <source>
        <dbReference type="SAM" id="Phobius"/>
    </source>
</evidence>
<feature type="transmembrane region" description="Helical" evidence="10">
    <location>
        <begin position="141"/>
        <end position="158"/>
    </location>
</feature>
<evidence type="ECO:0000256" key="7">
    <source>
        <dbReference type="ARBA" id="ARBA00022840"/>
    </source>
</evidence>
<protein>
    <recommendedName>
        <fullName evidence="2">histidine kinase</fullName>
        <ecNumber evidence="2">2.7.13.3</ecNumber>
    </recommendedName>
</protein>
<keyword evidence="10" id="KW-1133">Transmembrane helix</keyword>
<evidence type="ECO:0000256" key="6">
    <source>
        <dbReference type="ARBA" id="ARBA00022777"/>
    </source>
</evidence>
<evidence type="ECO:0000256" key="5">
    <source>
        <dbReference type="ARBA" id="ARBA00022741"/>
    </source>
</evidence>
<feature type="transmembrane region" description="Helical" evidence="10">
    <location>
        <begin position="48"/>
        <end position="64"/>
    </location>
</feature>
<dbReference type="SUPFAM" id="SSF55874">
    <property type="entry name" value="ATPase domain of HSP90 chaperone/DNA topoisomerase II/histidine kinase"/>
    <property type="match status" value="1"/>
</dbReference>
<dbReference type="InterPro" id="IPR003594">
    <property type="entry name" value="HATPase_dom"/>
</dbReference>
<dbReference type="GO" id="GO:0016301">
    <property type="term" value="F:kinase activity"/>
    <property type="evidence" value="ECO:0007669"/>
    <property type="project" value="UniProtKB-KW"/>
</dbReference>